<proteinExistence type="inferred from homology"/>
<comment type="similarity">
    <text evidence="1">Belongs to the H-rev107 family.</text>
</comment>
<name>A0A226DJJ2_FOLCA</name>
<dbReference type="InterPro" id="IPR007053">
    <property type="entry name" value="LRAT_dom"/>
</dbReference>
<dbReference type="AlphaFoldDB" id="A0A226DJJ2"/>
<sequence length="156" mass="18037">MSQPERKISEIRQTGFLHHAELIKLAKPADLLEFDRGLYKHWALYAGGGMVINVCGEDCNKTEAWVRLQPIQYVCDLHPVPRYRLVRINNTPDVPGCLLRPTPRLPDRAMEEARLMLDTKVPYEYEGRNSEFYCNLWKFGRIFSEEAMKAGKNGII</sequence>
<dbReference type="GO" id="GO:0008970">
    <property type="term" value="F:phospholipase A1 activity"/>
    <property type="evidence" value="ECO:0007669"/>
    <property type="project" value="TreeGrafter"/>
</dbReference>
<protein>
    <submittedName>
        <fullName evidence="6">Phospholipid-metabolizing enzyme A-C1</fullName>
    </submittedName>
</protein>
<dbReference type="PANTHER" id="PTHR13943">
    <property type="entry name" value="HRAS-LIKE SUPPRESSOR - RELATED"/>
    <property type="match status" value="1"/>
</dbReference>
<evidence type="ECO:0000313" key="6">
    <source>
        <dbReference type="EMBL" id="OXA45369.1"/>
    </source>
</evidence>
<keyword evidence="7" id="KW-1185">Reference proteome</keyword>
<dbReference type="GO" id="GO:0005737">
    <property type="term" value="C:cytoplasm"/>
    <property type="evidence" value="ECO:0007669"/>
    <property type="project" value="TreeGrafter"/>
</dbReference>
<reference evidence="6 7" key="1">
    <citation type="submission" date="2015-12" db="EMBL/GenBank/DDBJ databases">
        <title>The genome of Folsomia candida.</title>
        <authorList>
            <person name="Faddeeva A."/>
            <person name="Derks M.F."/>
            <person name="Anvar Y."/>
            <person name="Smit S."/>
            <person name="Van Straalen N."/>
            <person name="Roelofs D."/>
        </authorList>
    </citation>
    <scope>NUCLEOTIDE SEQUENCE [LARGE SCALE GENOMIC DNA]</scope>
    <source>
        <strain evidence="6 7">VU population</strain>
        <tissue evidence="6">Whole body</tissue>
    </source>
</reference>
<dbReference type="OrthoDB" id="10051797at2759"/>
<keyword evidence="3" id="KW-0378">Hydrolase</keyword>
<feature type="domain" description="LRAT" evidence="5">
    <location>
        <begin position="31"/>
        <end position="146"/>
    </location>
</feature>
<dbReference type="GO" id="GO:0004623">
    <property type="term" value="F:phospholipase A2 activity"/>
    <property type="evidence" value="ECO:0007669"/>
    <property type="project" value="TreeGrafter"/>
</dbReference>
<evidence type="ECO:0000256" key="1">
    <source>
        <dbReference type="ARBA" id="ARBA00007824"/>
    </source>
</evidence>
<keyword evidence="2" id="KW-0808">Transferase</keyword>
<evidence type="ECO:0000259" key="5">
    <source>
        <dbReference type="PROSITE" id="PS51934"/>
    </source>
</evidence>
<evidence type="ECO:0000313" key="7">
    <source>
        <dbReference type="Proteomes" id="UP000198287"/>
    </source>
</evidence>
<dbReference type="InterPro" id="IPR051496">
    <property type="entry name" value="H-rev107_PLA/AT"/>
</dbReference>
<dbReference type="PANTHER" id="PTHR13943:SF77">
    <property type="entry name" value="LRAT DOMAIN-CONTAINING PROTEIN"/>
    <property type="match status" value="1"/>
</dbReference>
<organism evidence="6 7">
    <name type="scientific">Folsomia candida</name>
    <name type="common">Springtail</name>
    <dbReference type="NCBI Taxonomy" id="158441"/>
    <lineage>
        <taxon>Eukaryota</taxon>
        <taxon>Metazoa</taxon>
        <taxon>Ecdysozoa</taxon>
        <taxon>Arthropoda</taxon>
        <taxon>Hexapoda</taxon>
        <taxon>Collembola</taxon>
        <taxon>Entomobryomorpha</taxon>
        <taxon>Isotomoidea</taxon>
        <taxon>Isotomidae</taxon>
        <taxon>Proisotominae</taxon>
        <taxon>Folsomia</taxon>
    </lineage>
</organism>
<accession>A0A226DJJ2</accession>
<dbReference type="Gene3D" id="3.90.1720.10">
    <property type="entry name" value="endopeptidase domain like (from Nostoc punctiforme)"/>
    <property type="match status" value="1"/>
</dbReference>
<keyword evidence="4" id="KW-0443">Lipid metabolism</keyword>
<dbReference type="PROSITE" id="PS51934">
    <property type="entry name" value="LRAT"/>
    <property type="match status" value="1"/>
</dbReference>
<gene>
    <name evidence="6" type="ORF">Fcan01_20007</name>
</gene>
<comment type="caution">
    <text evidence="6">The sequence shown here is derived from an EMBL/GenBank/DDBJ whole genome shotgun (WGS) entry which is preliminary data.</text>
</comment>
<dbReference type="STRING" id="158441.A0A226DJJ2"/>
<evidence type="ECO:0000256" key="4">
    <source>
        <dbReference type="ARBA" id="ARBA00023098"/>
    </source>
</evidence>
<dbReference type="EMBL" id="LNIX01000018">
    <property type="protein sequence ID" value="OXA45369.1"/>
    <property type="molecule type" value="Genomic_DNA"/>
</dbReference>
<dbReference type="GO" id="GO:0016410">
    <property type="term" value="F:N-acyltransferase activity"/>
    <property type="evidence" value="ECO:0007669"/>
    <property type="project" value="TreeGrafter"/>
</dbReference>
<dbReference type="Pfam" id="PF04970">
    <property type="entry name" value="LRAT"/>
    <property type="match status" value="1"/>
</dbReference>
<dbReference type="Proteomes" id="UP000198287">
    <property type="component" value="Unassembled WGS sequence"/>
</dbReference>
<evidence type="ECO:0000256" key="3">
    <source>
        <dbReference type="ARBA" id="ARBA00022801"/>
    </source>
</evidence>
<evidence type="ECO:0000256" key="2">
    <source>
        <dbReference type="ARBA" id="ARBA00022679"/>
    </source>
</evidence>
<dbReference type="GO" id="GO:0070292">
    <property type="term" value="P:N-acylphosphatidylethanolamine metabolic process"/>
    <property type="evidence" value="ECO:0007669"/>
    <property type="project" value="TreeGrafter"/>
</dbReference>